<feature type="signal peptide" evidence="1">
    <location>
        <begin position="1"/>
        <end position="30"/>
    </location>
</feature>
<dbReference type="InterPro" id="IPR006311">
    <property type="entry name" value="TAT_signal"/>
</dbReference>
<evidence type="ECO:0000313" key="2">
    <source>
        <dbReference type="EMBL" id="MFD1216810.1"/>
    </source>
</evidence>
<reference evidence="3" key="1">
    <citation type="journal article" date="2019" name="Int. J. Syst. Evol. Microbiol.">
        <title>The Global Catalogue of Microorganisms (GCM) 10K type strain sequencing project: providing services to taxonomists for standard genome sequencing and annotation.</title>
        <authorList>
            <consortium name="The Broad Institute Genomics Platform"/>
            <consortium name="The Broad Institute Genome Sequencing Center for Infectious Disease"/>
            <person name="Wu L."/>
            <person name="Ma J."/>
        </authorList>
    </citation>
    <scope>NUCLEOTIDE SEQUENCE [LARGE SCALE GENOMIC DNA]</scope>
    <source>
        <strain evidence="3">CCUG 54356</strain>
    </source>
</reference>
<organism evidence="2 3">
    <name type="scientific">Microbulbifer celer</name>
    <dbReference type="NCBI Taxonomy" id="435905"/>
    <lineage>
        <taxon>Bacteria</taxon>
        <taxon>Pseudomonadati</taxon>
        <taxon>Pseudomonadota</taxon>
        <taxon>Gammaproteobacteria</taxon>
        <taxon>Cellvibrionales</taxon>
        <taxon>Microbulbiferaceae</taxon>
        <taxon>Microbulbifer</taxon>
    </lineage>
</organism>
<comment type="caution">
    <text evidence="2">The sequence shown here is derived from an EMBL/GenBank/DDBJ whole genome shotgun (WGS) entry which is preliminary data.</text>
</comment>
<feature type="chain" id="PRO_5047226690" evidence="1">
    <location>
        <begin position="31"/>
        <end position="158"/>
    </location>
</feature>
<dbReference type="RefSeq" id="WP_230436951.1">
    <property type="nucleotide sequence ID" value="NZ_CP087715.1"/>
</dbReference>
<proteinExistence type="predicted"/>
<sequence>MTFIRRRQFLRCQLLVGGGLLAGPILPVQAQQPEVKNAGQRLGKFFTLSQNLLAPLPIHTQLDKRVAARLLVILNRKYPDFPQQLDKISKNPSAAEQRLPIARHIIRAWYTGVIDGQLVTFERALMYRIVSDVLPVRTYCDGRPGDWASLPQPANRGV</sequence>
<evidence type="ECO:0000313" key="3">
    <source>
        <dbReference type="Proteomes" id="UP001597264"/>
    </source>
</evidence>
<protein>
    <submittedName>
        <fullName evidence="2">Sorbitol dehydrogenase family protein</fullName>
    </submittedName>
</protein>
<dbReference type="Proteomes" id="UP001597264">
    <property type="component" value="Unassembled WGS sequence"/>
</dbReference>
<dbReference type="PROSITE" id="PS51318">
    <property type="entry name" value="TAT"/>
    <property type="match status" value="1"/>
</dbReference>
<name>A0ABW3UAI9_9GAMM</name>
<keyword evidence="3" id="KW-1185">Reference proteome</keyword>
<gene>
    <name evidence="2" type="ORF">ACFQ2X_09380</name>
</gene>
<evidence type="ECO:0000256" key="1">
    <source>
        <dbReference type="SAM" id="SignalP"/>
    </source>
</evidence>
<dbReference type="EMBL" id="JBHTLR010000008">
    <property type="protein sequence ID" value="MFD1216810.1"/>
    <property type="molecule type" value="Genomic_DNA"/>
</dbReference>
<keyword evidence="1" id="KW-0732">Signal</keyword>
<dbReference type="InterPro" id="IPR024651">
    <property type="entry name" value="FAD-SLDH_ssu"/>
</dbReference>
<dbReference type="Pfam" id="PF12318">
    <property type="entry name" value="FAD-SLDH"/>
    <property type="match status" value="1"/>
</dbReference>
<accession>A0ABW3UAI9</accession>